<accession>A0A4Z2JFH6</accession>
<sequence length="118" mass="13149">MVDRPCSAIQSKGPFYQEYSHGRGDPESCAHGEYMCCSLRGITEHIHQRLRSERCHPPPTGGGSSSKFLCLSPTRAAHLCPPPTGICVMIRDLRRYPGDRSVDRQVLEQGLHEDQSDV</sequence>
<protein>
    <submittedName>
        <fullName evidence="1">Uncharacterized protein</fullName>
    </submittedName>
</protein>
<reference evidence="1 2" key="1">
    <citation type="submission" date="2019-03" db="EMBL/GenBank/DDBJ databases">
        <title>First draft genome of Liparis tanakae, snailfish: a comprehensive survey of snailfish specific genes.</title>
        <authorList>
            <person name="Kim W."/>
            <person name="Song I."/>
            <person name="Jeong J.-H."/>
            <person name="Kim D."/>
            <person name="Kim S."/>
            <person name="Ryu S."/>
            <person name="Song J.Y."/>
            <person name="Lee S.K."/>
        </authorList>
    </citation>
    <scope>NUCLEOTIDE SEQUENCE [LARGE SCALE GENOMIC DNA]</scope>
    <source>
        <tissue evidence="1">Muscle</tissue>
    </source>
</reference>
<organism evidence="1 2">
    <name type="scientific">Liparis tanakae</name>
    <name type="common">Tanaka's snailfish</name>
    <dbReference type="NCBI Taxonomy" id="230148"/>
    <lineage>
        <taxon>Eukaryota</taxon>
        <taxon>Metazoa</taxon>
        <taxon>Chordata</taxon>
        <taxon>Craniata</taxon>
        <taxon>Vertebrata</taxon>
        <taxon>Euteleostomi</taxon>
        <taxon>Actinopterygii</taxon>
        <taxon>Neopterygii</taxon>
        <taxon>Teleostei</taxon>
        <taxon>Neoteleostei</taxon>
        <taxon>Acanthomorphata</taxon>
        <taxon>Eupercaria</taxon>
        <taxon>Perciformes</taxon>
        <taxon>Cottioidei</taxon>
        <taxon>Cottales</taxon>
        <taxon>Liparidae</taxon>
        <taxon>Liparis</taxon>
    </lineage>
</organism>
<evidence type="ECO:0000313" key="1">
    <source>
        <dbReference type="EMBL" id="TNN88727.1"/>
    </source>
</evidence>
<dbReference type="AlphaFoldDB" id="A0A4Z2JFH6"/>
<proteinExistence type="predicted"/>
<comment type="caution">
    <text evidence="1">The sequence shown here is derived from an EMBL/GenBank/DDBJ whole genome shotgun (WGS) entry which is preliminary data.</text>
</comment>
<dbReference type="Proteomes" id="UP000314294">
    <property type="component" value="Unassembled WGS sequence"/>
</dbReference>
<dbReference type="EMBL" id="SRLO01000004">
    <property type="protein sequence ID" value="TNN88727.1"/>
    <property type="molecule type" value="Genomic_DNA"/>
</dbReference>
<gene>
    <name evidence="1" type="ORF">EYF80_001059</name>
</gene>
<name>A0A4Z2JFH6_9TELE</name>
<evidence type="ECO:0000313" key="2">
    <source>
        <dbReference type="Proteomes" id="UP000314294"/>
    </source>
</evidence>
<keyword evidence="2" id="KW-1185">Reference proteome</keyword>